<dbReference type="EMBL" id="CP137845">
    <property type="protein sequence ID" value="WPB54040.1"/>
    <property type="molecule type" value="Genomic_DNA"/>
</dbReference>
<gene>
    <name evidence="1" type="ORF">R9B83_00480</name>
</gene>
<proteinExistence type="predicted"/>
<protein>
    <submittedName>
        <fullName evidence="1">Uncharacterized protein</fullName>
    </submittedName>
</protein>
<dbReference type="Proteomes" id="UP001303601">
    <property type="component" value="Chromosome"/>
</dbReference>
<sequence>MSSFLFYFFLAVSVYLDSFKGPKNKKISKLKKQFIENSKVFPCSTLSLNIKAYMLNNILKDNPDYIDEKSYDHFELLINYLSNNKNTKKIDIWKKRSRKMKNVCGLSFELLLLLLFVRFKRDWIRFI</sequence>
<keyword evidence="2" id="KW-1185">Reference proteome</keyword>
<dbReference type="RefSeq" id="WP_140031425.1">
    <property type="nucleotide sequence ID" value="NZ_CP137845.1"/>
</dbReference>
<dbReference type="GeneID" id="94493341"/>
<accession>A0ABZ0PBL5</accession>
<organism evidence="1 2">
    <name type="scientific">Metamycoplasma equirhinis</name>
    <dbReference type="NCBI Taxonomy" id="92402"/>
    <lineage>
        <taxon>Bacteria</taxon>
        <taxon>Bacillati</taxon>
        <taxon>Mycoplasmatota</taxon>
        <taxon>Mycoplasmoidales</taxon>
        <taxon>Metamycoplasmataceae</taxon>
        <taxon>Metamycoplasma</taxon>
    </lineage>
</organism>
<evidence type="ECO:0000313" key="1">
    <source>
        <dbReference type="EMBL" id="WPB54040.1"/>
    </source>
</evidence>
<reference evidence="1" key="1">
    <citation type="submission" date="2023-11" db="EMBL/GenBank/DDBJ databases">
        <title>Completed genome sequence of Mycoplasma equirhinis type strain M432/72.</title>
        <authorList>
            <person name="Spergser J."/>
        </authorList>
    </citation>
    <scope>NUCLEOTIDE SEQUENCE [LARGE SCALE GENOMIC DNA]</scope>
    <source>
        <strain evidence="1">M432/72</strain>
    </source>
</reference>
<evidence type="ECO:0000313" key="2">
    <source>
        <dbReference type="Proteomes" id="UP001303601"/>
    </source>
</evidence>
<name>A0ABZ0PBL5_9BACT</name>